<evidence type="ECO:0000313" key="4">
    <source>
        <dbReference type="Proteomes" id="UP000694580"/>
    </source>
</evidence>
<accession>A0AAY4A671</accession>
<dbReference type="Gene3D" id="2.10.25.10">
    <property type="entry name" value="Laminin"/>
    <property type="match status" value="1"/>
</dbReference>
<reference evidence="3" key="3">
    <citation type="submission" date="2025-09" db="UniProtKB">
        <authorList>
            <consortium name="Ensembl"/>
        </authorList>
    </citation>
    <scope>IDENTIFICATION</scope>
</reference>
<dbReference type="GeneTree" id="ENSGT01120000273737"/>
<dbReference type="PANTHER" id="PTHR46160">
    <property type="entry name" value="ALPHA-TECTORIN-RELATED"/>
    <property type="match status" value="1"/>
</dbReference>
<protein>
    <recommendedName>
        <fullName evidence="2">TIL domain-containing protein</fullName>
    </recommendedName>
</protein>
<dbReference type="InterPro" id="IPR036084">
    <property type="entry name" value="Ser_inhib-like_sf"/>
</dbReference>
<dbReference type="Proteomes" id="UP000694580">
    <property type="component" value="Chromosome 1"/>
</dbReference>
<reference evidence="3" key="2">
    <citation type="submission" date="2025-08" db="UniProtKB">
        <authorList>
            <consortium name="Ensembl"/>
        </authorList>
    </citation>
    <scope>IDENTIFICATION</scope>
</reference>
<dbReference type="InterPro" id="IPR052749">
    <property type="entry name" value="Alpha-tectorin"/>
</dbReference>
<dbReference type="CDD" id="cd19941">
    <property type="entry name" value="TIL"/>
    <property type="match status" value="1"/>
</dbReference>
<evidence type="ECO:0000256" key="1">
    <source>
        <dbReference type="ARBA" id="ARBA00023157"/>
    </source>
</evidence>
<keyword evidence="4" id="KW-1185">Reference proteome</keyword>
<reference evidence="3 4" key="1">
    <citation type="submission" date="2020-06" db="EMBL/GenBank/DDBJ databases">
        <authorList>
            <consortium name="Wellcome Sanger Institute Data Sharing"/>
        </authorList>
    </citation>
    <scope>NUCLEOTIDE SEQUENCE [LARGE SCALE GENOMIC DNA]</scope>
</reference>
<dbReference type="FunFam" id="2.10.25.10:FF:000055">
    <property type="entry name" value="alpha-tectorin isoform X1"/>
    <property type="match status" value="1"/>
</dbReference>
<organism evidence="3 4">
    <name type="scientific">Denticeps clupeoides</name>
    <name type="common">denticle herring</name>
    <dbReference type="NCBI Taxonomy" id="299321"/>
    <lineage>
        <taxon>Eukaryota</taxon>
        <taxon>Metazoa</taxon>
        <taxon>Chordata</taxon>
        <taxon>Craniata</taxon>
        <taxon>Vertebrata</taxon>
        <taxon>Euteleostomi</taxon>
        <taxon>Actinopterygii</taxon>
        <taxon>Neopterygii</taxon>
        <taxon>Teleostei</taxon>
        <taxon>Clupei</taxon>
        <taxon>Clupeiformes</taxon>
        <taxon>Denticipitoidei</taxon>
        <taxon>Denticipitidae</taxon>
        <taxon>Denticeps</taxon>
    </lineage>
</organism>
<name>A0AAY4A671_9TELE</name>
<evidence type="ECO:0000259" key="2">
    <source>
        <dbReference type="Pfam" id="PF01826"/>
    </source>
</evidence>
<dbReference type="AlphaFoldDB" id="A0AAY4A671"/>
<dbReference type="Pfam" id="PF01826">
    <property type="entry name" value="TIL"/>
    <property type="match status" value="1"/>
</dbReference>
<dbReference type="InterPro" id="IPR002919">
    <property type="entry name" value="TIL_dom"/>
</dbReference>
<dbReference type="Ensembl" id="ENSDCDT00010004854.1">
    <property type="protein sequence ID" value="ENSDCDP00010004693.1"/>
    <property type="gene ID" value="ENSDCDG00010002080.1"/>
</dbReference>
<keyword evidence="1" id="KW-1015">Disulfide bond</keyword>
<dbReference type="PANTHER" id="PTHR46160:SF9">
    <property type="entry name" value="PROTEIN PRY2-RELATED"/>
    <property type="match status" value="1"/>
</dbReference>
<evidence type="ECO:0000313" key="3">
    <source>
        <dbReference type="Ensembl" id="ENSDCDP00010004693.1"/>
    </source>
</evidence>
<proteinExistence type="predicted"/>
<sequence length="102" mass="11294">VETTMEMLMMTSVLPLEYWSPAQMTLKCPPNSHYESCAPRCQPSCTAPLPGQCDGPCSEGCVCDPGYVLSAGNCQKYNFNHCFKKTSTQLMLLHFVYLLCGD</sequence>
<feature type="domain" description="TIL" evidence="2">
    <location>
        <begin position="28"/>
        <end position="75"/>
    </location>
</feature>
<dbReference type="SUPFAM" id="SSF57567">
    <property type="entry name" value="Serine protease inhibitors"/>
    <property type="match status" value="1"/>
</dbReference>